<dbReference type="Gene3D" id="1.25.40.410">
    <property type="match status" value="1"/>
</dbReference>
<feature type="compositionally biased region" description="Polar residues" evidence="4">
    <location>
        <begin position="1153"/>
        <end position="1162"/>
    </location>
</feature>
<accession>V4B244</accession>
<dbReference type="SUPFAM" id="SSF50729">
    <property type="entry name" value="PH domain-like"/>
    <property type="match status" value="1"/>
</dbReference>
<dbReference type="OMA" id="CMGVVQX"/>
<dbReference type="EMBL" id="KB200406">
    <property type="protein sequence ID" value="ESP01696.1"/>
    <property type="molecule type" value="Genomic_DNA"/>
</dbReference>
<dbReference type="InterPro" id="IPR043161">
    <property type="entry name" value="DOCK_C_lobe_A"/>
</dbReference>
<dbReference type="CDD" id="cd08697">
    <property type="entry name" value="C2_Dock-D"/>
    <property type="match status" value="1"/>
</dbReference>
<dbReference type="Pfam" id="PF20422">
    <property type="entry name" value="DHR-2_Lobe_B"/>
    <property type="match status" value="1"/>
</dbReference>
<sequence length="1923" mass="219653">MSNQRKFAKNRQEKGEAAKIRHNVATALRESAIQKKARPKLVEPIDYETYVVKNKVLLHNDPQRDMLNFPHDDIEVPPPTPARKMRTIRSTVPKTAFKEATSLMVKECIKTYTDNCHMIKFKYQQYSGSYQQLPSARRLEPLSQHVFEIDTEEIEDKDDDTISRGLESIITKKGWLYKGPDGGKENIISFTRQFKRRYFVLQQQTDLTYMLEFFKDNKKSDAKGAIYLDLAECVVKNTKKGKYSFEIRMSDRQPYLLAAENDSEMEDWIIVLNRVINAAETASTISSSSIKVKPEPFFISFALYDAHEGKKISEDFPVDPNEKEIIDMIPSEILHASDKLHTVEGKNTAPDLNGLDEEWLMKPDRQGLFSVVRRYGDSSDVYLVAKIEKVLQGSISQAVEPYIKPPDYKQGSKIYKQMKQCCSHIGHYKMPFAWSAKSLSTTHYGVLELPIFKQESHKLSEAEIIKNLQDFRKPEKQSKLQVIPGVLKVYYEQVNADDEITNVLTAALDPVKPFPGPPMKPSIEIEEFIPERASLCSTFDFYKNTLYVYPKSLKFDSQKSFAKARNIACCIEVKDSDDDVAVPLKCIYGRPGTSIFTTVASTSVVHHNTTPDFTEEVKIALPTQLHDKHHILFRFYHVSCEASKASHRSSAAGLKKKDNIESPVGFAWLPLLQEGGRVNVGEKSLAVSSSLPAGYLTHESLGLGRGTSGPDIKWVDGGKQILKINVILASTIYTQDQHLHNFFQHCQRLDNSASLAVDMNSINKLKSLLAVEVSTYVQFLPTLLNQLFHLLAKTSSDDVAINAVRVLIHVISEVHDADKLELLDKYVKYIFRPEQVVKGSKQKTVHEELAKNLTSILRPANADPVLICRFLEHSDFFCDVLIKGMTQFLIDTDRVKMPRNERFSSDCQFRIQNLLQAIQPHILQKANERPKETKSANKSLANFVKNCFTLMDRGFVFRLVSKYIENFNPGDHRILHEFKFEYLRIICSHEHFIPLSLPLMRKGLVKNFKDLKHDYTLSDDYRQIHYLVGLLLHELKMALNEPRDIRRSAITVLRNQLAKHSFDDRYATKSQQGRIAALYLPLVTILLDNRQRLMKDAANPSNVPSQKPVQNGEIPSVKVDTARNSVTTLTKPEYVLTETPQNLSEMSMGKHLNGSTTSLGSNESDKTVTSDKSSNRKKSVVPSPYVLRYDKLDITEIKDLLVSLLYILKFLPDDILLGWCNNSSESDLVDFFGLLRVCLHQFRYQGPPTNSDAEGVMRALQEANMATEVGLIVLDILALFSQTFKKELEAREGDNTLMRTIFQLHLSFLQTSHSEVLQKHVFGAWRAFIKKFQSVLFKGSASMCGDLCLAILRCCSSKLNSTRREACSLLYLLMRTNFEYTNKKNFTRVHLQVIISVSQLIGDSVGLSTSRFQESLAIVNNYANSDKGIQKSPFHVEVKDLTKRIRTVLMATAQMKENENDPELLVDLQYSLAKSYASTPELRKTWLDSMAKLHNRNGDFSESAHCYIHIAALIAEYLKRRGCYPQGCKAFRFISPNILEEETGIKDDSGMQDVQYTDDTLVEFLEEAADYLKKAKRYELLGEVYKLIIPIYEKKRDFNKLTKSYQTLSEAYTQVIQVMESGKRLLGSYFRVAFFGQVCDYDFNSSEEAHFEEEDGKEYIYKEPNVTSLPQVCERIKKIYTDKFGMNSVQLIKDSKKVDPAALDSKYCHIQVTYVTPYFEDKELIDRLTDFERNNNIKKFMFETPFTMNGKAQGNIEEQYKRRTILYTSNTFPYVKKRIEVCNRKEIVLQPIEVAIDEMQTKVLEIKAVVNCTVPDIKRLHLKLQGSVNPSVNAGPLAYADSFLTSDKKGKYPPEKINILKDVFRDFVNTCKDALDLNAKLITTEQKEYHEHLKLGFTDIVDRLSEHFGEKVSIENIRSEKGS</sequence>
<dbReference type="InterPro" id="IPR021816">
    <property type="entry name" value="DOCK_C/D_N"/>
</dbReference>
<dbReference type="InterPro" id="IPR001849">
    <property type="entry name" value="PH_domain"/>
</dbReference>
<organism evidence="8 9">
    <name type="scientific">Lottia gigantea</name>
    <name type="common">Giant owl limpet</name>
    <dbReference type="NCBI Taxonomy" id="225164"/>
    <lineage>
        <taxon>Eukaryota</taxon>
        <taxon>Metazoa</taxon>
        <taxon>Spiralia</taxon>
        <taxon>Lophotrochozoa</taxon>
        <taxon>Mollusca</taxon>
        <taxon>Gastropoda</taxon>
        <taxon>Patellogastropoda</taxon>
        <taxon>Lottioidea</taxon>
        <taxon>Lottiidae</taxon>
        <taxon>Lottia</taxon>
    </lineage>
</organism>
<evidence type="ECO:0000313" key="8">
    <source>
        <dbReference type="EMBL" id="ESP01696.1"/>
    </source>
</evidence>
<evidence type="ECO:0000256" key="3">
    <source>
        <dbReference type="PROSITE-ProRule" id="PRU00983"/>
    </source>
</evidence>
<dbReference type="SUPFAM" id="SSF48371">
    <property type="entry name" value="ARM repeat"/>
    <property type="match status" value="1"/>
</dbReference>
<comment type="similarity">
    <text evidence="3">Belongs to the DOCK family.</text>
</comment>
<dbReference type="PANTHER" id="PTHR23317:SF26">
    <property type="entry name" value="ZIZIMIN, ISOFORM K"/>
    <property type="match status" value="1"/>
</dbReference>
<evidence type="ECO:0008006" key="10">
    <source>
        <dbReference type="Google" id="ProtNLM"/>
    </source>
</evidence>
<evidence type="ECO:0000256" key="4">
    <source>
        <dbReference type="SAM" id="MobiDB-lite"/>
    </source>
</evidence>
<dbReference type="GeneID" id="20242101"/>
<dbReference type="Pfam" id="PF14429">
    <property type="entry name" value="DOCK-C2"/>
    <property type="match status" value="1"/>
</dbReference>
<dbReference type="Gene3D" id="2.30.29.30">
    <property type="entry name" value="Pleckstrin-homology domain (PH domain)/Phosphotyrosine-binding domain (PTB)"/>
    <property type="match status" value="1"/>
</dbReference>
<dbReference type="InterPro" id="IPR046770">
    <property type="entry name" value="DOCKER_Lobe_B"/>
</dbReference>
<proteinExistence type="inferred from homology"/>
<dbReference type="Proteomes" id="UP000030746">
    <property type="component" value="Unassembled WGS sequence"/>
</dbReference>
<dbReference type="InterPro" id="IPR026791">
    <property type="entry name" value="DOCK"/>
</dbReference>
<dbReference type="InterPro" id="IPR027007">
    <property type="entry name" value="C2_DOCK-type_domain"/>
</dbReference>
<dbReference type="PROSITE" id="PS50003">
    <property type="entry name" value="PH_DOMAIN"/>
    <property type="match status" value="1"/>
</dbReference>
<dbReference type="InterPro" id="IPR046769">
    <property type="entry name" value="DOCKER_Lobe_A"/>
</dbReference>
<dbReference type="RefSeq" id="XP_009047586.1">
    <property type="nucleotide sequence ID" value="XM_009049338.1"/>
</dbReference>
<dbReference type="Pfam" id="PF06920">
    <property type="entry name" value="DHR-2_Lobe_A"/>
    <property type="match status" value="1"/>
</dbReference>
<keyword evidence="1" id="KW-0597">Phosphoprotein</keyword>
<dbReference type="InterPro" id="IPR011993">
    <property type="entry name" value="PH-like_dom_sf"/>
</dbReference>
<dbReference type="InterPro" id="IPR027357">
    <property type="entry name" value="DOCKER_dom"/>
</dbReference>
<dbReference type="CTD" id="20242101"/>
<dbReference type="KEGG" id="lgi:LOTGIDRAFT_172449"/>
<protein>
    <recommendedName>
        <fullName evidence="10">Dedicator of cytokinesis protein 9</fullName>
    </recommendedName>
</protein>
<dbReference type="Pfam" id="PF11878">
    <property type="entry name" value="DOCK_C-D_N"/>
    <property type="match status" value="1"/>
</dbReference>
<dbReference type="InterPro" id="IPR037809">
    <property type="entry name" value="C2_Dock-D"/>
</dbReference>
<dbReference type="OrthoDB" id="47328at2759"/>
<dbReference type="Pfam" id="PF20421">
    <property type="entry name" value="DHR-2_Lobe_C"/>
    <property type="match status" value="1"/>
</dbReference>
<name>V4B244_LOTGI</name>
<gene>
    <name evidence="8" type="ORF">LOTGIDRAFT_172449</name>
</gene>
<dbReference type="PROSITE" id="PS51651">
    <property type="entry name" value="DOCKER"/>
    <property type="match status" value="1"/>
</dbReference>
<dbReference type="STRING" id="225164.V4B244"/>
<evidence type="ECO:0000259" key="5">
    <source>
        <dbReference type="PROSITE" id="PS50003"/>
    </source>
</evidence>
<evidence type="ECO:0000256" key="2">
    <source>
        <dbReference type="ARBA" id="ARBA00022658"/>
    </source>
</evidence>
<feature type="domain" description="C2 DOCK-type" evidence="6">
    <location>
        <begin position="543"/>
        <end position="729"/>
    </location>
</feature>
<dbReference type="InterPro" id="IPR046773">
    <property type="entry name" value="DOCKER_Lobe_C"/>
</dbReference>
<evidence type="ECO:0000259" key="6">
    <source>
        <dbReference type="PROSITE" id="PS51650"/>
    </source>
</evidence>
<feature type="region of interest" description="Disordered" evidence="4">
    <location>
        <begin position="1140"/>
        <end position="1178"/>
    </location>
</feature>
<evidence type="ECO:0000256" key="1">
    <source>
        <dbReference type="ARBA" id="ARBA00022553"/>
    </source>
</evidence>
<dbReference type="InterPro" id="IPR016024">
    <property type="entry name" value="ARM-type_fold"/>
</dbReference>
<dbReference type="PROSITE" id="PS51650">
    <property type="entry name" value="C2_DOCK"/>
    <property type="match status" value="1"/>
</dbReference>
<evidence type="ECO:0000259" key="7">
    <source>
        <dbReference type="PROSITE" id="PS51651"/>
    </source>
</evidence>
<dbReference type="PANTHER" id="PTHR23317">
    <property type="entry name" value="DEDICATOR OF CYTOKINESIS DOCK"/>
    <property type="match status" value="1"/>
</dbReference>
<evidence type="ECO:0000313" key="9">
    <source>
        <dbReference type="Proteomes" id="UP000030746"/>
    </source>
</evidence>
<dbReference type="HOGENOM" id="CLU_000624_1_0_1"/>
<dbReference type="Gene3D" id="1.20.58.740">
    <property type="match status" value="1"/>
</dbReference>
<dbReference type="Pfam" id="PF00169">
    <property type="entry name" value="PH"/>
    <property type="match status" value="1"/>
</dbReference>
<reference evidence="8 9" key="1">
    <citation type="journal article" date="2013" name="Nature">
        <title>Insights into bilaterian evolution from three spiralian genomes.</title>
        <authorList>
            <person name="Simakov O."/>
            <person name="Marletaz F."/>
            <person name="Cho S.J."/>
            <person name="Edsinger-Gonzales E."/>
            <person name="Havlak P."/>
            <person name="Hellsten U."/>
            <person name="Kuo D.H."/>
            <person name="Larsson T."/>
            <person name="Lv J."/>
            <person name="Arendt D."/>
            <person name="Savage R."/>
            <person name="Osoegawa K."/>
            <person name="de Jong P."/>
            <person name="Grimwood J."/>
            <person name="Chapman J.A."/>
            <person name="Shapiro H."/>
            <person name="Aerts A."/>
            <person name="Otillar R.P."/>
            <person name="Terry A.Y."/>
            <person name="Boore J.L."/>
            <person name="Grigoriev I.V."/>
            <person name="Lindberg D.R."/>
            <person name="Seaver E.C."/>
            <person name="Weisblat D.A."/>
            <person name="Putnam N.H."/>
            <person name="Rokhsar D.S."/>
        </authorList>
    </citation>
    <scope>NUCLEOTIDE SEQUENCE [LARGE SCALE GENOMIC DNA]</scope>
</reference>
<feature type="domain" description="DOCKER" evidence="7">
    <location>
        <begin position="1474"/>
        <end position="1913"/>
    </location>
</feature>
<dbReference type="Gene3D" id="2.60.40.150">
    <property type="entry name" value="C2 domain"/>
    <property type="match status" value="1"/>
</dbReference>
<dbReference type="GO" id="GO:0005085">
    <property type="term" value="F:guanyl-nucleotide exchange factor activity"/>
    <property type="evidence" value="ECO:0007669"/>
    <property type="project" value="UniProtKB-KW"/>
</dbReference>
<dbReference type="InterPro" id="IPR035892">
    <property type="entry name" value="C2_domain_sf"/>
</dbReference>
<keyword evidence="9" id="KW-1185">Reference proteome</keyword>
<feature type="domain" description="PH" evidence="5">
    <location>
        <begin position="169"/>
        <end position="277"/>
    </location>
</feature>
<dbReference type="GO" id="GO:0007264">
    <property type="term" value="P:small GTPase-mediated signal transduction"/>
    <property type="evidence" value="ECO:0007669"/>
    <property type="project" value="InterPro"/>
</dbReference>
<keyword evidence="2" id="KW-0344">Guanine-nucleotide releasing factor</keyword>
<dbReference type="InterPro" id="IPR043162">
    <property type="entry name" value="DOCK_C_lobe_C"/>
</dbReference>
<dbReference type="SMART" id="SM00233">
    <property type="entry name" value="PH"/>
    <property type="match status" value="1"/>
</dbReference>